<evidence type="ECO:0000256" key="4">
    <source>
        <dbReference type="ARBA" id="ARBA00022692"/>
    </source>
</evidence>
<evidence type="ECO:0000256" key="1">
    <source>
        <dbReference type="ARBA" id="ARBA00004651"/>
    </source>
</evidence>
<dbReference type="InterPro" id="IPR011701">
    <property type="entry name" value="MFS"/>
</dbReference>
<feature type="transmembrane region" description="Helical" evidence="7">
    <location>
        <begin position="325"/>
        <end position="345"/>
    </location>
</feature>
<keyword evidence="4 7" id="KW-0812">Transmembrane</keyword>
<dbReference type="GO" id="GO:0022857">
    <property type="term" value="F:transmembrane transporter activity"/>
    <property type="evidence" value="ECO:0007669"/>
    <property type="project" value="InterPro"/>
</dbReference>
<evidence type="ECO:0000256" key="2">
    <source>
        <dbReference type="ARBA" id="ARBA00022448"/>
    </source>
</evidence>
<dbReference type="Proteomes" id="UP000254070">
    <property type="component" value="Unassembled WGS sequence"/>
</dbReference>
<dbReference type="PANTHER" id="PTHR42718:SF46">
    <property type="entry name" value="BLR6921 PROTEIN"/>
    <property type="match status" value="1"/>
</dbReference>
<feature type="transmembrane region" description="Helical" evidence="7">
    <location>
        <begin position="47"/>
        <end position="66"/>
    </location>
</feature>
<dbReference type="AlphaFoldDB" id="A0A377KG46"/>
<dbReference type="InterPro" id="IPR020846">
    <property type="entry name" value="MFS_dom"/>
</dbReference>
<dbReference type="PROSITE" id="PS50850">
    <property type="entry name" value="MFS"/>
    <property type="match status" value="1"/>
</dbReference>
<feature type="transmembrane region" description="Helical" evidence="7">
    <location>
        <begin position="191"/>
        <end position="212"/>
    </location>
</feature>
<evidence type="ECO:0000256" key="7">
    <source>
        <dbReference type="SAM" id="Phobius"/>
    </source>
</evidence>
<feature type="transmembrane region" description="Helical" evidence="7">
    <location>
        <begin position="393"/>
        <end position="414"/>
    </location>
</feature>
<feature type="transmembrane region" description="Helical" evidence="7">
    <location>
        <begin position="426"/>
        <end position="449"/>
    </location>
</feature>
<dbReference type="SUPFAM" id="SSF103473">
    <property type="entry name" value="MFS general substrate transporter"/>
    <property type="match status" value="1"/>
</dbReference>
<feature type="domain" description="Major facilitator superfamily (MFS) profile" evidence="8">
    <location>
        <begin position="9"/>
        <end position="453"/>
    </location>
</feature>
<dbReference type="Gene3D" id="1.20.1720.10">
    <property type="entry name" value="Multidrug resistance protein D"/>
    <property type="match status" value="1"/>
</dbReference>
<dbReference type="EMBL" id="UGIF01000002">
    <property type="protein sequence ID" value="STP28167.1"/>
    <property type="molecule type" value="Genomic_DNA"/>
</dbReference>
<dbReference type="RefSeq" id="WP_115234580.1">
    <property type="nucleotide sequence ID" value="NZ_UGIF01000002.1"/>
</dbReference>
<gene>
    <name evidence="9" type="primary">stp_2</name>
    <name evidence="9" type="ORF">NCTC8129_00283</name>
</gene>
<feature type="transmembrane region" description="Helical" evidence="7">
    <location>
        <begin position="218"/>
        <end position="240"/>
    </location>
</feature>
<keyword evidence="6 7" id="KW-0472">Membrane</keyword>
<evidence type="ECO:0000256" key="6">
    <source>
        <dbReference type="ARBA" id="ARBA00023136"/>
    </source>
</evidence>
<proteinExistence type="predicted"/>
<feature type="transmembrane region" description="Helical" evidence="7">
    <location>
        <begin position="300"/>
        <end position="318"/>
    </location>
</feature>
<feature type="transmembrane region" description="Helical" evidence="7">
    <location>
        <begin position="163"/>
        <end position="179"/>
    </location>
</feature>
<feature type="transmembrane region" description="Helical" evidence="7">
    <location>
        <begin position="78"/>
        <end position="102"/>
    </location>
</feature>
<keyword evidence="5 7" id="KW-1133">Transmembrane helix</keyword>
<organism evidence="9 10">
    <name type="scientific">Enterococcus durans</name>
    <dbReference type="NCBI Taxonomy" id="53345"/>
    <lineage>
        <taxon>Bacteria</taxon>
        <taxon>Bacillati</taxon>
        <taxon>Bacillota</taxon>
        <taxon>Bacilli</taxon>
        <taxon>Lactobacillales</taxon>
        <taxon>Enterococcaceae</taxon>
        <taxon>Enterococcus</taxon>
    </lineage>
</organism>
<evidence type="ECO:0000259" key="8">
    <source>
        <dbReference type="PROSITE" id="PS50850"/>
    </source>
</evidence>
<keyword evidence="3" id="KW-1003">Cell membrane</keyword>
<dbReference type="Pfam" id="PF07690">
    <property type="entry name" value="MFS_1"/>
    <property type="match status" value="1"/>
</dbReference>
<name>A0A377KG46_9ENTE</name>
<dbReference type="Gene3D" id="1.20.1250.20">
    <property type="entry name" value="MFS general substrate transporter like domains"/>
    <property type="match status" value="1"/>
</dbReference>
<reference evidence="9 10" key="1">
    <citation type="submission" date="2018-06" db="EMBL/GenBank/DDBJ databases">
        <authorList>
            <consortium name="Pathogen Informatics"/>
            <person name="Doyle S."/>
        </authorList>
    </citation>
    <scope>NUCLEOTIDE SEQUENCE [LARGE SCALE GENOMIC DNA]</scope>
    <source>
        <strain evidence="9 10">NCTC8129</strain>
    </source>
</reference>
<feature type="transmembrane region" description="Helical" evidence="7">
    <location>
        <begin position="134"/>
        <end position="157"/>
    </location>
</feature>
<dbReference type="GO" id="GO:0005886">
    <property type="term" value="C:plasma membrane"/>
    <property type="evidence" value="ECO:0007669"/>
    <property type="project" value="UniProtKB-SubCell"/>
</dbReference>
<keyword evidence="2" id="KW-0813">Transport</keyword>
<dbReference type="PRINTS" id="PR01036">
    <property type="entry name" value="TCRTETB"/>
</dbReference>
<dbReference type="InterPro" id="IPR036259">
    <property type="entry name" value="MFS_trans_sf"/>
</dbReference>
<dbReference type="CDD" id="cd17321">
    <property type="entry name" value="MFS_MMR_MDR_like"/>
    <property type="match status" value="1"/>
</dbReference>
<evidence type="ECO:0000313" key="9">
    <source>
        <dbReference type="EMBL" id="STP28167.1"/>
    </source>
</evidence>
<sequence>MKKVNSTWVLILTSLGIFLSMMDSMIVTTASTAIRNDFNITVSQLQWAINAYNITIAAVLLLGVSLGDRFGHRKVYNLGILVFVIGSILCALSNSINFLIVARIIEGIGASVITPMSIAILTSALPSEERGRALGIWSGIGGLALIVGPALGGFIVAKLMWQWIFWINVPIGMVGMYLSQKKLPESKRNASSINILDSILIILASAGIIWALSESKSVPIATSTIIIGVISIIIGVLFVFRQKSKSEPMVPLRFFKSKSFNGGNIATFLLYASMYGVVFFLPQYFQVVNHSNALISGLKLLPWTGTLVIIAPFAGSAVDKFGERFIATIGLVLQGIGYLWIALAFHPGTSYLLIVLPLVLAGTGLSMAGPALQKSAIGSVKGNEVGKASGIYNMFRLFGGAVGVTVTVIIFYAVGSVATVSDFFNGFSAAMIGSGLMSLVGIIFAMMIVKQKL</sequence>
<accession>A0A377KG46</accession>
<feature type="transmembrane region" description="Helical" evidence="7">
    <location>
        <begin position="108"/>
        <end position="127"/>
    </location>
</feature>
<evidence type="ECO:0000256" key="3">
    <source>
        <dbReference type="ARBA" id="ARBA00022475"/>
    </source>
</evidence>
<evidence type="ECO:0000313" key="10">
    <source>
        <dbReference type="Proteomes" id="UP000254070"/>
    </source>
</evidence>
<dbReference type="InterPro" id="IPR004638">
    <property type="entry name" value="EmrB-like"/>
</dbReference>
<feature type="transmembrane region" description="Helical" evidence="7">
    <location>
        <begin position="351"/>
        <end position="372"/>
    </location>
</feature>
<feature type="transmembrane region" description="Helical" evidence="7">
    <location>
        <begin position="261"/>
        <end position="280"/>
    </location>
</feature>
<dbReference type="PANTHER" id="PTHR42718">
    <property type="entry name" value="MAJOR FACILITATOR SUPERFAMILY MULTIDRUG TRANSPORTER MFSC"/>
    <property type="match status" value="1"/>
</dbReference>
<dbReference type="NCBIfam" id="TIGR00711">
    <property type="entry name" value="efflux_EmrB"/>
    <property type="match status" value="1"/>
</dbReference>
<protein>
    <submittedName>
        <fullName evidence="9">Drug:H+ antiporter-2 (14 Spanner) (DHA2) family drug resistance MFS transporter</fullName>
    </submittedName>
</protein>
<comment type="subcellular location">
    <subcellularLocation>
        <location evidence="1">Cell membrane</location>
        <topology evidence="1">Multi-pass membrane protein</topology>
    </subcellularLocation>
</comment>
<evidence type="ECO:0000256" key="5">
    <source>
        <dbReference type="ARBA" id="ARBA00022989"/>
    </source>
</evidence>